<dbReference type="Pfam" id="PF12215">
    <property type="entry name" value="Glyco_hydr_116N"/>
    <property type="match status" value="1"/>
</dbReference>
<dbReference type="SMART" id="SM00758">
    <property type="entry name" value="PA14"/>
    <property type="match status" value="1"/>
</dbReference>
<dbReference type="InterPro" id="IPR005084">
    <property type="entry name" value="CBM6"/>
</dbReference>
<dbReference type="InterPro" id="IPR011658">
    <property type="entry name" value="PA14_dom"/>
</dbReference>
<dbReference type="SUPFAM" id="SSF56988">
    <property type="entry name" value="Anthrax protective antigen"/>
    <property type="match status" value="1"/>
</dbReference>
<dbReference type="GO" id="GO:0005975">
    <property type="term" value="P:carbohydrate metabolic process"/>
    <property type="evidence" value="ECO:0007669"/>
    <property type="project" value="InterPro"/>
</dbReference>
<dbReference type="SUPFAM" id="SSF49785">
    <property type="entry name" value="Galactose-binding domain-like"/>
    <property type="match status" value="3"/>
</dbReference>
<gene>
    <name evidence="5" type="ORF">C12CBH8_17860</name>
</gene>
<evidence type="ECO:0000256" key="1">
    <source>
        <dbReference type="ARBA" id="ARBA00022729"/>
    </source>
</evidence>
<evidence type="ECO:0000313" key="6">
    <source>
        <dbReference type="Proteomes" id="UP000593890"/>
    </source>
</evidence>
<dbReference type="EMBL" id="AP023321">
    <property type="protein sequence ID" value="BCI61147.1"/>
    <property type="molecule type" value="Genomic_DNA"/>
</dbReference>
<dbReference type="PANTHER" id="PTHR12654:SF0">
    <property type="entry name" value="NON-LYSOSOMAL GLUCOSYLCERAMIDASE"/>
    <property type="match status" value="1"/>
</dbReference>
<dbReference type="Proteomes" id="UP000593890">
    <property type="component" value="Chromosome"/>
</dbReference>
<dbReference type="InterPro" id="IPR024462">
    <property type="entry name" value="GH116_N"/>
</dbReference>
<dbReference type="Gene3D" id="1.50.10.10">
    <property type="match status" value="1"/>
</dbReference>
<keyword evidence="1 2" id="KW-0732">Signal</keyword>
<dbReference type="PROSITE" id="PS51175">
    <property type="entry name" value="CBM6"/>
    <property type="match status" value="3"/>
</dbReference>
<feature type="domain" description="CBM6" evidence="3">
    <location>
        <begin position="1195"/>
        <end position="1333"/>
    </location>
</feature>
<dbReference type="InterPro" id="IPR006584">
    <property type="entry name" value="Cellulose-bd_IV"/>
</dbReference>
<dbReference type="GO" id="GO:0030246">
    <property type="term" value="F:carbohydrate binding"/>
    <property type="evidence" value="ECO:0007669"/>
    <property type="project" value="InterPro"/>
</dbReference>
<keyword evidence="6" id="KW-1185">Reference proteome</keyword>
<feature type="domain" description="CBM6" evidence="3">
    <location>
        <begin position="1066"/>
        <end position="1198"/>
    </location>
</feature>
<proteinExistence type="predicted"/>
<dbReference type="InterPro" id="IPR008928">
    <property type="entry name" value="6-hairpin_glycosidase_sf"/>
</dbReference>
<dbReference type="InterPro" id="IPR012341">
    <property type="entry name" value="6hp_glycosidase-like_sf"/>
</dbReference>
<evidence type="ECO:0000259" key="3">
    <source>
        <dbReference type="PROSITE" id="PS51175"/>
    </source>
</evidence>
<dbReference type="InterPro" id="IPR052566">
    <property type="entry name" value="Non-lysos_glucosylceramidase"/>
</dbReference>
<dbReference type="Pfam" id="PF07691">
    <property type="entry name" value="PA14"/>
    <property type="match status" value="1"/>
</dbReference>
<evidence type="ECO:0000259" key="4">
    <source>
        <dbReference type="PROSITE" id="PS51820"/>
    </source>
</evidence>
<dbReference type="RefSeq" id="WP_215533075.1">
    <property type="nucleotide sequence ID" value="NZ_AP023321.1"/>
</dbReference>
<feature type="domain" description="CBM6" evidence="3">
    <location>
        <begin position="1340"/>
        <end position="1474"/>
    </location>
</feature>
<feature type="chain" id="PRO_5031447152" evidence="2">
    <location>
        <begin position="28"/>
        <end position="1681"/>
    </location>
</feature>
<sequence>MKRMKRLLAGALAVLMTVTMAPFAALATPATDSPQDANINYMRLENHTGPSGVPLGGTGVGYYEISPEGKFTRNCINNIHKSFVDSSDGMFLAAWQSGRAARLQRDNDTKYGMQGYSDSYYTGLFPRLELDFENAKESGIANASFNAYSGVVAQNVQDSSLPVAWYEVELTNDSDQPQKMSALFAWADLIGRGIKDTNNYNNANFNPDGESGDWYNMTSPDTTAEDITIGSWKGVKQSADKTIIPNKMTFQNYNTDFVILAEDTDDTEVSTLKSYQLGDQNALHEFVQNGEFQSSGEGKVALSSSTQQAGQPTNGSAVAVSATVDAGETKTVRFLVAWYMPEYTQEDMDQIASKAPNSDYNKYYHNFFSSIEELASYATENGEHIYDGILEWQQPILDSNMPDWLKFKEINSSCALFTNGVLNKRMNFTTLEGEMGGLGGTMDQKMASHPFYEKLFPELNVNENRQFSNVLGENGEIQHYDIHYYVGMSDSDPDNKYNPTPNGSMIDNTGAWMLQLLNYYRQTGDDTDLVQYYDVMKDSMAFIQSKCEPGTNYPNYYTTYDDYTHPDILIFSGIVYLNMLDMAQEIALINGQEEDAAQYARLYDLTAADVEKLYIQDDSGLGFYSFGSDPEYIASDGQEGTVMENIMFSGAMAGQFISRYSGFGDVIPFENFVSHMKKFITTSIQQTGDYFAPKVYDMEAQRSLDNAGSRCWPFYLDSYGGMAAIQAGYVEDGFEVLEHTQLVNLRQGYTWTQNLWNPAYSTYMTAPVVWFINDVLAGSSIDAPNHTLTLGPSTIPGTDQLVTPLYYPKYWAELVYDESTGEATYTITKTFYEEGEDPITFDTLNITPNGTASSETTVHDIDFTVEEGNVLDLSGFMDDFACNVTLDKNLTPMPKYDPNYVHYSKTADGTGLEANYYTGTEANNANLVKTEGTCEIDYKWEPGENPTGESGENSYTATYSGSILPSYDQTYELRFVVKGDMELIFDGKKVEESEFVHSTNNGTIEVPEGCTLNVYQVNLSANQLYPIELTYTNNDASQGGLVQFMWWSTSQTPEFVPQNRMFEPLDAYESIRAVDYAGRSGNVHQTGDCMDYIENNNSILYKSIDFGETGFQDGTITCMIGGPNNDVCQGGTVEVRKDSENGQLLGTVQVGTSSDWDDYQPYTGAISLSEPLAGKQNICLVFRSSSTFLGNLISFQFEKSAFNTFMATEYNEKSGRIVESGDGSCMEYVEDGNWLKFSELDFGENFQEGTVLVEAAVEESGNCNGGTVEVRRGSPDGDLMGTVTIAPTGTWSDYVQFEGKIGLQQPISGDQDIYLVFHSNLVFLGNVRSFAFANTTGARSAYETISATEYSIKSGRITEHADGSCMEYVENGNWLGFNRLDFGEEGLQNGKVYADVSVLESYNCNGGTIEVYKDSPTGQPIGTIAVTPTAGWDDYQRFEADLQLEEPLTGLQNIYFVCKANLIFLGNIQSIGFEKEQPVVESSVLSVSLDRDPAQYDVNEEITMTIRTTSDVVGLSLCNEYGRNFGLLKVKSVYDPDGFKTWTVVTSLGTAGQGRTLNIWYKTKTHDFQDSGVQTVLDVVARPEETRIVSVYGNYMAKVNEPIRFTVETTPNITQLGIFNERGLSITKTVTDVKVEDGVKIWSLEITLGTAGQRVLSVQARNPGTGQWQDDCMTLPLNVTQ</sequence>
<evidence type="ECO:0000313" key="5">
    <source>
        <dbReference type="EMBL" id="BCI61147.1"/>
    </source>
</evidence>
<dbReference type="InterPro" id="IPR037524">
    <property type="entry name" value="PA14/GLEYA"/>
</dbReference>
<dbReference type="PROSITE" id="PS51820">
    <property type="entry name" value="PA14"/>
    <property type="match status" value="1"/>
</dbReference>
<organism evidence="5 6">
    <name type="scientific">Solibaculum mannosilyticum</name>
    <dbReference type="NCBI Taxonomy" id="2780922"/>
    <lineage>
        <taxon>Bacteria</taxon>
        <taxon>Bacillati</taxon>
        <taxon>Bacillota</taxon>
        <taxon>Clostridia</taxon>
        <taxon>Eubacteriales</taxon>
        <taxon>Oscillospiraceae</taxon>
        <taxon>Solibaculum</taxon>
    </lineage>
</organism>
<dbReference type="Gene3D" id="2.60.120.260">
    <property type="entry name" value="Galactose-binding domain-like"/>
    <property type="match status" value="3"/>
</dbReference>
<dbReference type="KEGG" id="sman:C12CBH8_17860"/>
<protein>
    <submittedName>
        <fullName evidence="5">Uncharacterized protein</fullName>
    </submittedName>
</protein>
<dbReference type="Pfam" id="PF03422">
    <property type="entry name" value="CBM_6"/>
    <property type="match status" value="3"/>
</dbReference>
<reference evidence="6" key="1">
    <citation type="submission" date="2020-07" db="EMBL/GenBank/DDBJ databases">
        <title>Complete genome sequencing of Clostridia bacterium strain 12CBH8.</title>
        <authorList>
            <person name="Sakamoto M."/>
            <person name="Murakami T."/>
            <person name="Mori H."/>
        </authorList>
    </citation>
    <scope>NUCLEOTIDE SEQUENCE [LARGE SCALE GENOMIC DNA]</scope>
    <source>
        <strain evidence="6">12CBH8</strain>
    </source>
</reference>
<dbReference type="InterPro" id="IPR008979">
    <property type="entry name" value="Galactose-bd-like_sf"/>
</dbReference>
<dbReference type="CDD" id="cd04084">
    <property type="entry name" value="CBM6_xylanase-like"/>
    <property type="match status" value="3"/>
</dbReference>
<evidence type="ECO:0000256" key="2">
    <source>
        <dbReference type="SAM" id="SignalP"/>
    </source>
</evidence>
<name>A0A7I8D2T7_9FIRM</name>
<dbReference type="GO" id="GO:0008422">
    <property type="term" value="F:beta-glucosidase activity"/>
    <property type="evidence" value="ECO:0007669"/>
    <property type="project" value="TreeGrafter"/>
</dbReference>
<dbReference type="PANTHER" id="PTHR12654">
    <property type="entry name" value="BILE ACID BETA-GLUCOSIDASE-RELATED"/>
    <property type="match status" value="1"/>
</dbReference>
<accession>A0A7I8D2T7</accession>
<dbReference type="SUPFAM" id="SSF48208">
    <property type="entry name" value="Six-hairpin glycosidases"/>
    <property type="match status" value="1"/>
</dbReference>
<feature type="signal peptide" evidence="2">
    <location>
        <begin position="1"/>
        <end position="27"/>
    </location>
</feature>
<feature type="domain" description="PA14" evidence="4">
    <location>
        <begin position="907"/>
        <end position="1060"/>
    </location>
</feature>
<dbReference type="SMART" id="SM00606">
    <property type="entry name" value="CBD_IV"/>
    <property type="match status" value="3"/>
</dbReference>